<sequence length="188" mass="20484">MADELLADDPTARNSNRFPVNAKGEVRFRSVLSINTSGIWEIPSFILRSSSIVMSSSSELSSILSSTDESCEPRNTEIMAGGASLAPRRCAFCADMMDALSKLLCLYTAMSVLMRNVTNRRFSFAVLPGVKSPTPVSVPSDQLLCLPDPFTPANGFSCNNNLKLCLVAILCISDMINRFWSTARFVSP</sequence>
<name>A0A645BZ00_9ZZZZ</name>
<accession>A0A645BZ00</accession>
<comment type="caution">
    <text evidence="1">The sequence shown here is derived from an EMBL/GenBank/DDBJ whole genome shotgun (WGS) entry which is preliminary data.</text>
</comment>
<dbReference type="AlphaFoldDB" id="A0A645BZ00"/>
<proteinExistence type="predicted"/>
<gene>
    <name evidence="1" type="ORF">SDC9_116839</name>
</gene>
<evidence type="ECO:0000313" key="1">
    <source>
        <dbReference type="EMBL" id="MPM69891.1"/>
    </source>
</evidence>
<protein>
    <submittedName>
        <fullName evidence="1">Uncharacterized protein</fullName>
    </submittedName>
</protein>
<dbReference type="EMBL" id="VSSQ01023142">
    <property type="protein sequence ID" value="MPM69891.1"/>
    <property type="molecule type" value="Genomic_DNA"/>
</dbReference>
<reference evidence="1" key="1">
    <citation type="submission" date="2019-08" db="EMBL/GenBank/DDBJ databases">
        <authorList>
            <person name="Kucharzyk K."/>
            <person name="Murdoch R.W."/>
            <person name="Higgins S."/>
            <person name="Loffler F."/>
        </authorList>
    </citation>
    <scope>NUCLEOTIDE SEQUENCE</scope>
</reference>
<organism evidence="1">
    <name type="scientific">bioreactor metagenome</name>
    <dbReference type="NCBI Taxonomy" id="1076179"/>
    <lineage>
        <taxon>unclassified sequences</taxon>
        <taxon>metagenomes</taxon>
        <taxon>ecological metagenomes</taxon>
    </lineage>
</organism>